<reference evidence="8" key="1">
    <citation type="submission" date="2017-02" db="EMBL/GenBank/DDBJ databases">
        <title>Natronthermophilus aegyptiacus gen. nov.,sp. nov., an aerobic, extremely halophilic alkalithermophilic archaeon isolated from the athalassohaline Wadi An Natrun, Egypt.</title>
        <authorList>
            <person name="Zhao B."/>
        </authorList>
    </citation>
    <scope>NUCLEOTIDE SEQUENCE [LARGE SCALE GENOMIC DNA]</scope>
    <source>
        <strain evidence="8">JW/NM-HA 15</strain>
    </source>
</reference>
<evidence type="ECO:0000256" key="5">
    <source>
        <dbReference type="ARBA" id="ARBA00023136"/>
    </source>
</evidence>
<evidence type="ECO:0000256" key="3">
    <source>
        <dbReference type="ARBA" id="ARBA00022692"/>
    </source>
</evidence>
<name>A0A2Z2HS61_9EURY</name>
<feature type="transmembrane region" description="Helical" evidence="6">
    <location>
        <begin position="298"/>
        <end position="317"/>
    </location>
</feature>
<dbReference type="Pfam" id="PF13440">
    <property type="entry name" value="Polysacc_synt_3"/>
    <property type="match status" value="1"/>
</dbReference>
<dbReference type="InterPro" id="IPR050833">
    <property type="entry name" value="Poly_Biosynth_Transport"/>
</dbReference>
<dbReference type="EMBL" id="CP019893">
    <property type="protein sequence ID" value="ARS89969.1"/>
    <property type="molecule type" value="Genomic_DNA"/>
</dbReference>
<gene>
    <name evidence="7" type="ORF">B1756_09660</name>
</gene>
<organism evidence="7 8">
    <name type="scientific">Natrarchaeobaculum aegyptiacum</name>
    <dbReference type="NCBI Taxonomy" id="745377"/>
    <lineage>
        <taxon>Archaea</taxon>
        <taxon>Methanobacteriati</taxon>
        <taxon>Methanobacteriota</taxon>
        <taxon>Stenosarchaea group</taxon>
        <taxon>Halobacteria</taxon>
        <taxon>Halobacteriales</taxon>
        <taxon>Natrialbaceae</taxon>
        <taxon>Natrarchaeobaculum</taxon>
    </lineage>
</organism>
<dbReference type="GO" id="GO:0005886">
    <property type="term" value="C:plasma membrane"/>
    <property type="evidence" value="ECO:0007669"/>
    <property type="project" value="UniProtKB-SubCell"/>
</dbReference>
<keyword evidence="2" id="KW-1003">Cell membrane</keyword>
<evidence type="ECO:0000313" key="7">
    <source>
        <dbReference type="EMBL" id="ARS89969.1"/>
    </source>
</evidence>
<proteinExistence type="predicted"/>
<feature type="transmembrane region" description="Helical" evidence="6">
    <location>
        <begin position="177"/>
        <end position="196"/>
    </location>
</feature>
<evidence type="ECO:0000256" key="1">
    <source>
        <dbReference type="ARBA" id="ARBA00004651"/>
    </source>
</evidence>
<sequence>MSLRSRFTAEFLGKLFAAITGMLVVVLLARWLDPAEYGLLFLALSVIGLVKFLSKLGIGKSTARYVSEYKESDPGQVPHIVRTGLAFNLVTIVVVAVAFGLTYEHVALLLGEPDLSPYLALGTLFLVVGTLKTYVRKVLQGYEAIESAAAVKVVGNGAKLCFVVGFVSLGYGGLGALGGYVLGYGLAVAVGLYLIATRVYWRHEPAPSIEPGLRRRIAEYTVPLTATSTANTLEKRLDTVLVGFFLTPVAVGYYTIAKQVVQFLETPASALGFAISPSYSAAKARGDPAAAARLYETALVNSLLVYVPAAAGIILVAEPFVTVLFGAEYVGATTVVQVMALYAVTMSVTDITSNGLDFLGRARIRAIVKTGTAVLNVGLNVLLIPTIGVEGAAIATVVSHSIYTVVSVFLIHTEFDLRVRHLVSKLAQILTITLVMSVVVFALTVTVHGWFAVVGGAVLGVLVWVTLSSAAGLVDLRIITAALT</sequence>
<protein>
    <submittedName>
        <fullName evidence="7">Flippase</fullName>
    </submittedName>
</protein>
<feature type="transmembrane region" description="Helical" evidence="6">
    <location>
        <begin position="115"/>
        <end position="135"/>
    </location>
</feature>
<comment type="subcellular location">
    <subcellularLocation>
        <location evidence="1">Cell membrane</location>
        <topology evidence="1">Multi-pass membrane protein</topology>
    </subcellularLocation>
</comment>
<keyword evidence="8" id="KW-1185">Reference proteome</keyword>
<keyword evidence="5 6" id="KW-0472">Membrane</keyword>
<feature type="transmembrane region" description="Helical" evidence="6">
    <location>
        <begin position="393"/>
        <end position="411"/>
    </location>
</feature>
<evidence type="ECO:0000256" key="6">
    <source>
        <dbReference type="SAM" id="Phobius"/>
    </source>
</evidence>
<feature type="transmembrane region" description="Helical" evidence="6">
    <location>
        <begin position="450"/>
        <end position="474"/>
    </location>
</feature>
<dbReference type="Proteomes" id="UP000250088">
    <property type="component" value="Chromosome"/>
</dbReference>
<evidence type="ECO:0000256" key="4">
    <source>
        <dbReference type="ARBA" id="ARBA00022989"/>
    </source>
</evidence>
<dbReference type="PANTHER" id="PTHR30250">
    <property type="entry name" value="PST FAMILY PREDICTED COLANIC ACID TRANSPORTER"/>
    <property type="match status" value="1"/>
</dbReference>
<keyword evidence="3 6" id="KW-0812">Transmembrane</keyword>
<dbReference type="AlphaFoldDB" id="A0A2Z2HS61"/>
<keyword evidence="4 6" id="KW-1133">Transmembrane helix</keyword>
<feature type="transmembrane region" description="Helical" evidence="6">
    <location>
        <begin position="323"/>
        <end position="345"/>
    </location>
</feature>
<dbReference type="KEGG" id="naj:B1756_09660"/>
<dbReference type="PANTHER" id="PTHR30250:SF11">
    <property type="entry name" value="O-ANTIGEN TRANSPORTER-RELATED"/>
    <property type="match status" value="1"/>
</dbReference>
<evidence type="ECO:0000313" key="8">
    <source>
        <dbReference type="Proteomes" id="UP000250088"/>
    </source>
</evidence>
<dbReference type="CDD" id="cd13128">
    <property type="entry name" value="MATE_Wzx_like"/>
    <property type="match status" value="1"/>
</dbReference>
<feature type="transmembrane region" description="Helical" evidence="6">
    <location>
        <begin position="147"/>
        <end position="171"/>
    </location>
</feature>
<evidence type="ECO:0000256" key="2">
    <source>
        <dbReference type="ARBA" id="ARBA00022475"/>
    </source>
</evidence>
<feature type="transmembrane region" description="Helical" evidence="6">
    <location>
        <begin position="12"/>
        <end position="32"/>
    </location>
</feature>
<feature type="transmembrane region" description="Helical" evidence="6">
    <location>
        <begin position="79"/>
        <end position="103"/>
    </location>
</feature>
<dbReference type="GeneID" id="32894346"/>
<feature type="transmembrane region" description="Helical" evidence="6">
    <location>
        <begin position="366"/>
        <end position="387"/>
    </location>
</feature>
<feature type="transmembrane region" description="Helical" evidence="6">
    <location>
        <begin position="38"/>
        <end position="58"/>
    </location>
</feature>
<dbReference type="RefSeq" id="WP_228434584.1">
    <property type="nucleotide sequence ID" value="NZ_CP019893.1"/>
</dbReference>
<accession>A0A2Z2HS61</accession>
<feature type="transmembrane region" description="Helical" evidence="6">
    <location>
        <begin position="423"/>
        <end position="444"/>
    </location>
</feature>